<feature type="transmembrane region" description="Helical" evidence="1">
    <location>
        <begin position="12"/>
        <end position="45"/>
    </location>
</feature>
<dbReference type="EMBL" id="JXJN01020841">
    <property type="status" value="NOT_ANNOTATED_CDS"/>
    <property type="molecule type" value="Genomic_DNA"/>
</dbReference>
<name>A0A1B0BUP2_9MUSC</name>
<evidence type="ECO:0000313" key="3">
    <source>
        <dbReference type="Proteomes" id="UP000092460"/>
    </source>
</evidence>
<organism evidence="2 3">
    <name type="scientific">Glossina palpalis gambiensis</name>
    <dbReference type="NCBI Taxonomy" id="67801"/>
    <lineage>
        <taxon>Eukaryota</taxon>
        <taxon>Metazoa</taxon>
        <taxon>Ecdysozoa</taxon>
        <taxon>Arthropoda</taxon>
        <taxon>Hexapoda</taxon>
        <taxon>Insecta</taxon>
        <taxon>Pterygota</taxon>
        <taxon>Neoptera</taxon>
        <taxon>Endopterygota</taxon>
        <taxon>Diptera</taxon>
        <taxon>Brachycera</taxon>
        <taxon>Muscomorpha</taxon>
        <taxon>Hippoboscoidea</taxon>
        <taxon>Glossinidae</taxon>
        <taxon>Glossina</taxon>
    </lineage>
</organism>
<protein>
    <submittedName>
        <fullName evidence="2">Uncharacterized protein</fullName>
    </submittedName>
</protein>
<reference evidence="2" key="2">
    <citation type="submission" date="2020-05" db="UniProtKB">
        <authorList>
            <consortium name="EnsemblMetazoa"/>
        </authorList>
    </citation>
    <scope>IDENTIFICATION</scope>
    <source>
        <strain evidence="2">IAEA</strain>
    </source>
</reference>
<dbReference type="Proteomes" id="UP000092460">
    <property type="component" value="Unassembled WGS sequence"/>
</dbReference>
<dbReference type="VEuPathDB" id="VectorBase:GPPI041033"/>
<accession>A0A1B0BUP2</accession>
<evidence type="ECO:0000256" key="1">
    <source>
        <dbReference type="SAM" id="Phobius"/>
    </source>
</evidence>
<keyword evidence="1" id="KW-0812">Transmembrane</keyword>
<reference evidence="3" key="1">
    <citation type="submission" date="2015-01" db="EMBL/GenBank/DDBJ databases">
        <authorList>
            <person name="Aksoy S."/>
            <person name="Warren W."/>
            <person name="Wilson R.K."/>
        </authorList>
    </citation>
    <scope>NUCLEOTIDE SEQUENCE [LARGE SCALE GENOMIC DNA]</scope>
    <source>
        <strain evidence="3">IAEA</strain>
    </source>
</reference>
<dbReference type="AlphaFoldDB" id="A0A1B0BUP2"/>
<dbReference type="EnsemblMetazoa" id="GPPI041033-RA">
    <property type="protein sequence ID" value="GPPI041033-PA"/>
    <property type="gene ID" value="GPPI041033"/>
</dbReference>
<dbReference type="EMBL" id="JXJN01020842">
    <property type="status" value="NOT_ANNOTATED_CDS"/>
    <property type="molecule type" value="Genomic_DNA"/>
</dbReference>
<sequence>MYLFCALSKLCLLIYFVVQCEYVIVLVFGVSSSFWIAIASFLSILSSLDEVSSQSASFSTRRGFPVACVVKPPMVPLRDARTETDDLRLAASLTDPLDDDLVDGLATCLMDDLTVVRTDALAAGLLDAIEGARAITAREDALAEGLIVAVLNMYKRSGFVCISSKSGNLNVNTNHGFSGSISSANTPVSVDIASALACSSLIEYRSERLPATSTNLECQRLGISRTWQFPLFYGVTRFIYSGNVLTEVNKPPTIQLKPNCAVICGEEQNKTILPLRSLKDIYT</sequence>
<keyword evidence="3" id="KW-1185">Reference proteome</keyword>
<keyword evidence="1" id="KW-1133">Transmembrane helix</keyword>
<proteinExistence type="predicted"/>
<keyword evidence="1" id="KW-0472">Membrane</keyword>
<evidence type="ECO:0000313" key="2">
    <source>
        <dbReference type="EnsemblMetazoa" id="GPPI041033-PA"/>
    </source>
</evidence>